<dbReference type="Gene3D" id="2.60.120.650">
    <property type="entry name" value="Cupin"/>
    <property type="match status" value="1"/>
</dbReference>
<proteinExistence type="predicted"/>
<dbReference type="InterPro" id="IPR041667">
    <property type="entry name" value="Cupin_8"/>
</dbReference>
<dbReference type="InterPro" id="IPR003347">
    <property type="entry name" value="JmjC_dom"/>
</dbReference>
<dbReference type="VEuPathDB" id="FungiDB:BON22_2687"/>
<feature type="domain" description="JmjC" evidence="1">
    <location>
        <begin position="277"/>
        <end position="442"/>
    </location>
</feature>
<dbReference type="Pfam" id="PF13621">
    <property type="entry name" value="Cupin_8"/>
    <property type="match status" value="1"/>
</dbReference>
<dbReference type="SMART" id="SM00558">
    <property type="entry name" value="JmjC"/>
    <property type="match status" value="1"/>
</dbReference>
<evidence type="ECO:0000313" key="2">
    <source>
        <dbReference type="EMBL" id="CDR42410.1"/>
    </source>
</evidence>
<dbReference type="GO" id="GO:0005634">
    <property type="term" value="C:nucleus"/>
    <property type="evidence" value="ECO:0007669"/>
    <property type="project" value="TreeGrafter"/>
</dbReference>
<dbReference type="Pfam" id="PF12937">
    <property type="entry name" value="F-box-like"/>
    <property type="match status" value="1"/>
</dbReference>
<dbReference type="PROSITE" id="PS51184">
    <property type="entry name" value="JMJC"/>
    <property type="match status" value="1"/>
</dbReference>
<dbReference type="SUPFAM" id="SSF51197">
    <property type="entry name" value="Clavaminate synthase-like"/>
    <property type="match status" value="1"/>
</dbReference>
<dbReference type="OrthoDB" id="424465at2759"/>
<name>A0A061B5V8_CYBFA</name>
<dbReference type="PANTHER" id="PTHR12480:SF21">
    <property type="entry name" value="JMJC DOMAIN-CONTAINING PROTEIN 8"/>
    <property type="match status" value="1"/>
</dbReference>
<organism evidence="2">
    <name type="scientific">Cyberlindnera fabianii</name>
    <name type="common">Yeast</name>
    <name type="synonym">Hansenula fabianii</name>
    <dbReference type="NCBI Taxonomy" id="36022"/>
    <lineage>
        <taxon>Eukaryota</taxon>
        <taxon>Fungi</taxon>
        <taxon>Dikarya</taxon>
        <taxon>Ascomycota</taxon>
        <taxon>Saccharomycotina</taxon>
        <taxon>Saccharomycetes</taxon>
        <taxon>Phaffomycetales</taxon>
        <taxon>Phaffomycetaceae</taxon>
        <taxon>Cyberlindnera</taxon>
    </lineage>
</organism>
<dbReference type="AlphaFoldDB" id="A0A061B5V8"/>
<dbReference type="EMBL" id="LK052894">
    <property type="protein sequence ID" value="CDR42410.1"/>
    <property type="molecule type" value="Genomic_DNA"/>
</dbReference>
<gene>
    <name evidence="2" type="ORF">CYFA0S_09e02982g</name>
</gene>
<dbReference type="PhylomeDB" id="A0A061B5V8"/>
<dbReference type="InterPro" id="IPR036047">
    <property type="entry name" value="F-box-like_dom_sf"/>
</dbReference>
<sequence length="574" mass="65436">MTVPNQPPYKKRNISRGISRNTVTQRHPLNVKPGGNALIFGDASIDEQRAKSLGVFKDFGDELILDLLSYISDPKDLMNLSHTSRVWYAYLYDEELWRKLYIKLALREEAELGDKAPVPPLGISKWNGSWRRTLLGLPSTKEANITLPDNLLCSDTLFRPYQCSQIDYNELLKDLIDEETESFQLKKTLNTKFGIPRISEEAMTETLFHSTYYNKPFILTTTDANRWPSWSLGTLRSRFKDVKFRQESVQWPLDFYAQYFAENRDESPLYLFDCQSIAMKQLVKEYTVPSIFTKDALQVFNEVNTRPDYRWIIVGPARSGSTFHKDPNATSAWNANLTGKKLWIMLEPGVPPPGVGTDSEESEVTAPVGVAEWVLSGFYNDAVKLALEGKCQIGMTFPGECMYVPAGWWHAVINLEDSVALTQNFVPEPTMGAVLNFLKNKRDQISGFHVNDFKKSLKTFLDKEDVDDNARALFEEWLGKVNDLELDNEDIGECNAAPTLPIYEYFVELLKKSDKYSGVLEQGFKDLEKIERETAKQNQKVVPSAMWDNLIKVDENASIGGVFSFNFDEESDDE</sequence>
<protein>
    <submittedName>
        <fullName evidence="2">CYFA0S09e02982g1_1</fullName>
    </submittedName>
</protein>
<dbReference type="CDD" id="cd02208">
    <property type="entry name" value="cupin_RmlC-like"/>
    <property type="match status" value="1"/>
</dbReference>
<dbReference type="PANTHER" id="PTHR12480">
    <property type="entry name" value="ARGININE DEMETHYLASE AND LYSYL-HYDROXYLASE JMJD"/>
    <property type="match status" value="1"/>
</dbReference>
<dbReference type="Gene3D" id="1.20.1280.50">
    <property type="match status" value="1"/>
</dbReference>
<accession>A0A061B5V8</accession>
<dbReference type="SUPFAM" id="SSF81383">
    <property type="entry name" value="F-box domain"/>
    <property type="match status" value="1"/>
</dbReference>
<reference evidence="2" key="1">
    <citation type="journal article" date="2014" name="Genome Announc.">
        <title>Genome sequence of the yeast Cyberlindnera fabianii (Hansenula fabianii).</title>
        <authorList>
            <person name="Freel K.C."/>
            <person name="Sarilar V."/>
            <person name="Neuveglise C."/>
            <person name="Devillers H."/>
            <person name="Friedrich A."/>
            <person name="Schacherer J."/>
        </authorList>
    </citation>
    <scope>NUCLEOTIDE SEQUENCE</scope>
    <source>
        <strain evidence="2">YJS4271</strain>
    </source>
</reference>
<dbReference type="InterPro" id="IPR050910">
    <property type="entry name" value="JMJD6_ArgDemeth/LysHydrox"/>
</dbReference>
<evidence type="ECO:0000259" key="1">
    <source>
        <dbReference type="PROSITE" id="PS51184"/>
    </source>
</evidence>
<dbReference type="GO" id="GO:0000987">
    <property type="term" value="F:cis-regulatory region sequence-specific DNA binding"/>
    <property type="evidence" value="ECO:0007669"/>
    <property type="project" value="TreeGrafter"/>
</dbReference>
<dbReference type="InterPro" id="IPR001810">
    <property type="entry name" value="F-box_dom"/>
</dbReference>